<dbReference type="PANTHER" id="PTHR19241">
    <property type="entry name" value="ATP-BINDING CASSETTE TRANSPORTER"/>
    <property type="match status" value="1"/>
</dbReference>
<dbReference type="GeneID" id="5127876"/>
<dbReference type="STRING" id="294746.A5DEP5"/>
<dbReference type="EMBL" id="CH408156">
    <property type="protein sequence ID" value="EDK37648.2"/>
    <property type="molecule type" value="Genomic_DNA"/>
</dbReference>
<dbReference type="GO" id="GO:0005524">
    <property type="term" value="F:ATP binding"/>
    <property type="evidence" value="ECO:0007669"/>
    <property type="project" value="InterPro"/>
</dbReference>
<dbReference type="InterPro" id="IPR003439">
    <property type="entry name" value="ABC_transporter-like_ATP-bd"/>
</dbReference>
<dbReference type="InterPro" id="IPR027417">
    <property type="entry name" value="P-loop_NTPase"/>
</dbReference>
<dbReference type="RefSeq" id="XP_001486075.2">
    <property type="nucleotide sequence ID" value="XM_001486025.1"/>
</dbReference>
<dbReference type="GO" id="GO:0016887">
    <property type="term" value="F:ATP hydrolysis activity"/>
    <property type="evidence" value="ECO:0007669"/>
    <property type="project" value="InterPro"/>
</dbReference>
<protein>
    <recommendedName>
        <fullName evidence="2">ABC transporter domain-containing protein</fullName>
    </recommendedName>
</protein>
<reference evidence="3 4" key="1">
    <citation type="journal article" date="2009" name="Nature">
        <title>Evolution of pathogenicity and sexual reproduction in eight Candida genomes.</title>
        <authorList>
            <person name="Butler G."/>
            <person name="Rasmussen M.D."/>
            <person name="Lin M.F."/>
            <person name="Santos M.A."/>
            <person name="Sakthikumar S."/>
            <person name="Munro C.A."/>
            <person name="Rheinbay E."/>
            <person name="Grabherr M."/>
            <person name="Forche A."/>
            <person name="Reedy J.L."/>
            <person name="Agrafioti I."/>
            <person name="Arnaud M.B."/>
            <person name="Bates S."/>
            <person name="Brown A.J."/>
            <person name="Brunke S."/>
            <person name="Costanzo M.C."/>
            <person name="Fitzpatrick D.A."/>
            <person name="de Groot P.W."/>
            <person name="Harris D."/>
            <person name="Hoyer L.L."/>
            <person name="Hube B."/>
            <person name="Klis F.M."/>
            <person name="Kodira C."/>
            <person name="Lennard N."/>
            <person name="Logue M.E."/>
            <person name="Martin R."/>
            <person name="Neiman A.M."/>
            <person name="Nikolaou E."/>
            <person name="Quail M.A."/>
            <person name="Quinn J."/>
            <person name="Santos M.C."/>
            <person name="Schmitzberger F.F."/>
            <person name="Sherlock G."/>
            <person name="Shah P."/>
            <person name="Silverstein K.A."/>
            <person name="Skrzypek M.S."/>
            <person name="Soll D."/>
            <person name="Staggs R."/>
            <person name="Stansfield I."/>
            <person name="Stumpf M.P."/>
            <person name="Sudbery P.E."/>
            <person name="Srikantha T."/>
            <person name="Zeng Q."/>
            <person name="Berman J."/>
            <person name="Berriman M."/>
            <person name="Heitman J."/>
            <person name="Gow N.A."/>
            <person name="Lorenz M.C."/>
            <person name="Birren B.W."/>
            <person name="Kellis M."/>
            <person name="Cuomo C.A."/>
        </authorList>
    </citation>
    <scope>NUCLEOTIDE SEQUENCE [LARGE SCALE GENOMIC DNA]</scope>
    <source>
        <strain evidence="4">ATCC 6260 / CBS 566 / DSM 6381 / JCM 1539 / NBRC 10279 / NRRL Y-324</strain>
    </source>
</reference>
<sequence>MVLLSTPITMQTVTSALFKLGKDFIRSMRKQDPSIYFDILKNMDAIMKPGEVTVVLGRPGSGCSTLLKTIAAHTYGFHLGEESKITYDGLTMKDIENNFRGDVIYSAETDVHFPHLSVGDTLEFAARLRTPQNRGNVDRETYARHMASVYMATYGLSHTRNSRVGNDFIRGVSGGEREAGFRLSKHH</sequence>
<evidence type="ECO:0000256" key="1">
    <source>
        <dbReference type="ARBA" id="ARBA00022448"/>
    </source>
</evidence>
<dbReference type="InParanoid" id="A5DEP5"/>
<dbReference type="AlphaFoldDB" id="A5DEP5"/>
<dbReference type="OrthoDB" id="4501769at2759"/>
<accession>A5DEP5</accession>
<name>A5DEP5_PICGU</name>
<dbReference type="KEGG" id="pgu:PGUG_01746"/>
<dbReference type="Proteomes" id="UP000001997">
    <property type="component" value="Unassembled WGS sequence"/>
</dbReference>
<feature type="domain" description="ABC transporter" evidence="2">
    <location>
        <begin position="40"/>
        <end position="178"/>
    </location>
</feature>
<dbReference type="SUPFAM" id="SSF52540">
    <property type="entry name" value="P-loop containing nucleoside triphosphate hydrolases"/>
    <property type="match status" value="1"/>
</dbReference>
<keyword evidence="1" id="KW-0813">Transport</keyword>
<dbReference type="Gene3D" id="3.40.50.300">
    <property type="entry name" value="P-loop containing nucleotide triphosphate hydrolases"/>
    <property type="match status" value="1"/>
</dbReference>
<evidence type="ECO:0000313" key="3">
    <source>
        <dbReference type="EMBL" id="EDK37648.2"/>
    </source>
</evidence>
<dbReference type="Pfam" id="PF00005">
    <property type="entry name" value="ABC_tran"/>
    <property type="match status" value="1"/>
</dbReference>
<dbReference type="HOGENOM" id="CLU_1448221_0_0_1"/>
<gene>
    <name evidence="3" type="ORF">PGUG_01746</name>
</gene>
<evidence type="ECO:0000313" key="4">
    <source>
        <dbReference type="Proteomes" id="UP000001997"/>
    </source>
</evidence>
<keyword evidence="4" id="KW-1185">Reference proteome</keyword>
<evidence type="ECO:0000259" key="2">
    <source>
        <dbReference type="Pfam" id="PF00005"/>
    </source>
</evidence>
<organism evidence="3 4">
    <name type="scientific">Meyerozyma guilliermondii (strain ATCC 6260 / CBS 566 / DSM 6381 / JCM 1539 / NBRC 10279 / NRRL Y-324)</name>
    <name type="common">Yeast</name>
    <name type="synonym">Candida guilliermondii</name>
    <dbReference type="NCBI Taxonomy" id="294746"/>
    <lineage>
        <taxon>Eukaryota</taxon>
        <taxon>Fungi</taxon>
        <taxon>Dikarya</taxon>
        <taxon>Ascomycota</taxon>
        <taxon>Saccharomycotina</taxon>
        <taxon>Pichiomycetes</taxon>
        <taxon>Debaryomycetaceae</taxon>
        <taxon>Meyerozyma</taxon>
    </lineage>
</organism>
<dbReference type="eggNOG" id="KOG0065">
    <property type="taxonomic scope" value="Eukaryota"/>
</dbReference>
<proteinExistence type="predicted"/>